<organism evidence="1">
    <name type="scientific">termite gut metagenome</name>
    <dbReference type="NCBI Taxonomy" id="433724"/>
    <lineage>
        <taxon>unclassified sequences</taxon>
        <taxon>metagenomes</taxon>
        <taxon>organismal metagenomes</taxon>
    </lineage>
</organism>
<dbReference type="AlphaFoldDB" id="A0A5J4RD83"/>
<evidence type="ECO:0000313" key="1">
    <source>
        <dbReference type="EMBL" id="KAA6330831.1"/>
    </source>
</evidence>
<gene>
    <name evidence="1" type="ORF">EZS27_020506</name>
</gene>
<sequence>MKIVATNIFDFNTWYRFNIKTVSKDMIIDLSSDKIFSTKLFQKIGFFEEDGDVFFVEIPESLDSFASEEQYLIPINKIISIIPLNDRGATLLVGKMPDFKISSPIPTKLSRLIIKERNDYLTKKGGEMLIASFGKEFSIELDNYTHSFLKAMNAYNDNHNSEPDNLFERIVLYERSRPYPNNDSGFLFDVGSIAKAHFRLTDDDLKNKVQLKEINPVKYELIEEVLSLSLFLQKNGERGVFNPLKKEFEKSDWLKKLNKELSLINSDEYINNILILAFYLKFRELTRNTSNLLDRYFYDEICKFLSNAEKEATVALYLTGMFFGSVKFRELYFKYNPLPISKLNSPKIEHKIKKENDPITLESKINQEYKVDASASKNNSQQQNKESAKTLDIFNNMSFYRLLIDSLPPNTTPAHKKVIQKVLDNLISNDSIKAEDKLNILINNLNTQMNETTAKKAPSKRAVIEFIISFTSSQIKKSPNYNQLFMIFDP</sequence>
<accession>A0A5J4RD83</accession>
<dbReference type="EMBL" id="SNRY01001452">
    <property type="protein sequence ID" value="KAA6330831.1"/>
    <property type="molecule type" value="Genomic_DNA"/>
</dbReference>
<proteinExistence type="predicted"/>
<name>A0A5J4RD83_9ZZZZ</name>
<reference evidence="1" key="1">
    <citation type="submission" date="2019-03" db="EMBL/GenBank/DDBJ databases">
        <title>Single cell metagenomics reveals metabolic interactions within the superorganism composed of flagellate Streblomastix strix and complex community of Bacteroidetes bacteria on its surface.</title>
        <authorList>
            <person name="Treitli S.C."/>
            <person name="Kolisko M."/>
            <person name="Husnik F."/>
            <person name="Keeling P."/>
            <person name="Hampl V."/>
        </authorList>
    </citation>
    <scope>NUCLEOTIDE SEQUENCE</scope>
    <source>
        <strain evidence="1">STM</strain>
    </source>
</reference>
<comment type="caution">
    <text evidence="1">The sequence shown here is derived from an EMBL/GenBank/DDBJ whole genome shotgun (WGS) entry which is preliminary data.</text>
</comment>
<protein>
    <submittedName>
        <fullName evidence="1">Uncharacterized protein</fullName>
    </submittedName>
</protein>